<dbReference type="Proteomes" id="UP000503540">
    <property type="component" value="Chromosome"/>
</dbReference>
<feature type="transmembrane region" description="Helical" evidence="6">
    <location>
        <begin position="314"/>
        <end position="336"/>
    </location>
</feature>
<evidence type="ECO:0000256" key="6">
    <source>
        <dbReference type="SAM" id="Phobius"/>
    </source>
</evidence>
<organism evidence="7 8">
    <name type="scientific">Nocardia arthritidis</name>
    <dbReference type="NCBI Taxonomy" id="228602"/>
    <lineage>
        <taxon>Bacteria</taxon>
        <taxon>Bacillati</taxon>
        <taxon>Actinomycetota</taxon>
        <taxon>Actinomycetes</taxon>
        <taxon>Mycobacteriales</taxon>
        <taxon>Nocardiaceae</taxon>
        <taxon>Nocardia</taxon>
    </lineage>
</organism>
<evidence type="ECO:0000313" key="8">
    <source>
        <dbReference type="Proteomes" id="UP000503540"/>
    </source>
</evidence>
<sequence>MRMAAAQNDSAEVAVTRPGAGASAVAGRLTFAKILALPNIGPILAIVIAVAFFAARSDRFLTGGNFSLIVQQVMVVGTLAIGQTLIILTAGIDLSNGAVMALGNIAITKLAVDSGLPPLVAIALGLALTAGFGLLNGTLVSWVKLPPFIVTLGTYGIAFALTHIYSQEQTISGLPGALTFFDKTFPLGDTDITYGSVMMLMLFAIAWYVLRLTAAGRHVYAVGNNPEAARLTGIDTRRVLLGVYTAAGLIYGVAALLLVARTGVGDPNAGQTDNLDSITAVVLGGTSLFGGRGSVIGTLLGALIVGIIRNGLQLIGVASIYQTLITGILVIAAVAIDQLNRRRQK</sequence>
<feature type="transmembrane region" description="Helical" evidence="6">
    <location>
        <begin position="116"/>
        <end position="135"/>
    </location>
</feature>
<dbReference type="GO" id="GO:0005886">
    <property type="term" value="C:plasma membrane"/>
    <property type="evidence" value="ECO:0007669"/>
    <property type="project" value="UniProtKB-SubCell"/>
</dbReference>
<dbReference type="KEGG" id="nah:F5544_21330"/>
<feature type="transmembrane region" description="Helical" evidence="6">
    <location>
        <begin position="239"/>
        <end position="260"/>
    </location>
</feature>
<keyword evidence="5 6" id="KW-0472">Membrane</keyword>
<dbReference type="AlphaFoldDB" id="A0A6G9YFY3"/>
<dbReference type="PANTHER" id="PTHR32196">
    <property type="entry name" value="ABC TRANSPORTER PERMEASE PROTEIN YPHD-RELATED-RELATED"/>
    <property type="match status" value="1"/>
</dbReference>
<evidence type="ECO:0000313" key="7">
    <source>
        <dbReference type="EMBL" id="QIS12129.1"/>
    </source>
</evidence>
<dbReference type="GO" id="GO:0022857">
    <property type="term" value="F:transmembrane transporter activity"/>
    <property type="evidence" value="ECO:0007669"/>
    <property type="project" value="InterPro"/>
</dbReference>
<gene>
    <name evidence="7" type="ORF">F5544_21330</name>
</gene>
<feature type="transmembrane region" description="Helical" evidence="6">
    <location>
        <begin position="66"/>
        <end position="92"/>
    </location>
</feature>
<dbReference type="Pfam" id="PF02653">
    <property type="entry name" value="BPD_transp_2"/>
    <property type="match status" value="1"/>
</dbReference>
<reference evidence="7 8" key="1">
    <citation type="journal article" date="2019" name="ACS Chem. Biol.">
        <title>Identification and Mobilization of a Cryptic Antibiotic Biosynthesis Gene Locus from a Human-Pathogenic Nocardia Isolate.</title>
        <authorList>
            <person name="Herisse M."/>
            <person name="Ishida K."/>
            <person name="Porter J.L."/>
            <person name="Howden B."/>
            <person name="Hertweck C."/>
            <person name="Stinear T.P."/>
            <person name="Pidot S.J."/>
        </authorList>
    </citation>
    <scope>NUCLEOTIDE SEQUENCE [LARGE SCALE GENOMIC DNA]</scope>
    <source>
        <strain evidence="7 8">AUSMDU00012717</strain>
    </source>
</reference>
<evidence type="ECO:0000256" key="4">
    <source>
        <dbReference type="ARBA" id="ARBA00022989"/>
    </source>
</evidence>
<proteinExistence type="predicted"/>
<accession>A0A6G9YFY3</accession>
<protein>
    <submittedName>
        <fullName evidence="7">ABC transporter permease</fullName>
    </submittedName>
</protein>
<keyword evidence="4 6" id="KW-1133">Transmembrane helix</keyword>
<dbReference type="CDD" id="cd06579">
    <property type="entry name" value="TM_PBP1_transp_AraH_like"/>
    <property type="match status" value="1"/>
</dbReference>
<feature type="transmembrane region" description="Helical" evidence="6">
    <location>
        <begin position="192"/>
        <end position="210"/>
    </location>
</feature>
<feature type="transmembrane region" description="Helical" evidence="6">
    <location>
        <begin position="280"/>
        <end position="307"/>
    </location>
</feature>
<feature type="transmembrane region" description="Helical" evidence="6">
    <location>
        <begin position="34"/>
        <end position="54"/>
    </location>
</feature>
<evidence type="ECO:0000256" key="5">
    <source>
        <dbReference type="ARBA" id="ARBA00023136"/>
    </source>
</evidence>
<dbReference type="PANTHER" id="PTHR32196:SF72">
    <property type="entry name" value="RIBOSE IMPORT PERMEASE PROTEIN RBSC"/>
    <property type="match status" value="1"/>
</dbReference>
<feature type="transmembrane region" description="Helical" evidence="6">
    <location>
        <begin position="147"/>
        <end position="165"/>
    </location>
</feature>
<keyword evidence="3 6" id="KW-0812">Transmembrane</keyword>
<keyword evidence="2" id="KW-1003">Cell membrane</keyword>
<evidence type="ECO:0000256" key="2">
    <source>
        <dbReference type="ARBA" id="ARBA00022475"/>
    </source>
</evidence>
<comment type="subcellular location">
    <subcellularLocation>
        <location evidence="1">Cell membrane</location>
        <topology evidence="1">Multi-pass membrane protein</topology>
    </subcellularLocation>
</comment>
<name>A0A6G9YFY3_9NOCA</name>
<keyword evidence="8" id="KW-1185">Reference proteome</keyword>
<evidence type="ECO:0000256" key="3">
    <source>
        <dbReference type="ARBA" id="ARBA00022692"/>
    </source>
</evidence>
<dbReference type="EMBL" id="CP046172">
    <property type="protein sequence ID" value="QIS12129.1"/>
    <property type="molecule type" value="Genomic_DNA"/>
</dbReference>
<evidence type="ECO:0000256" key="1">
    <source>
        <dbReference type="ARBA" id="ARBA00004651"/>
    </source>
</evidence>
<dbReference type="InterPro" id="IPR001851">
    <property type="entry name" value="ABC_transp_permease"/>
</dbReference>